<dbReference type="AlphaFoldDB" id="A0A4U9VZA0"/>
<dbReference type="EMBL" id="CABEEZ010000125">
    <property type="protein sequence ID" value="VTR51739.1"/>
    <property type="molecule type" value="Genomic_DNA"/>
</dbReference>
<gene>
    <name evidence="2" type="ORF">NCTC12965_06221</name>
</gene>
<reference evidence="2" key="1">
    <citation type="submission" date="2019-05" db="EMBL/GenBank/DDBJ databases">
        <authorList>
            <consortium name="Pathogen Informatics"/>
        </authorList>
    </citation>
    <scope>NUCLEOTIDE SEQUENCE [LARGE SCALE GENOMIC DNA]</scope>
    <source>
        <strain evidence="2">NCTC12965</strain>
    </source>
</reference>
<accession>A0A4U9VZA0</accession>
<feature type="region of interest" description="Disordered" evidence="1">
    <location>
        <begin position="1"/>
        <end position="21"/>
    </location>
</feature>
<feature type="compositionally biased region" description="Basic and acidic residues" evidence="1">
    <location>
        <begin position="9"/>
        <end position="20"/>
    </location>
</feature>
<evidence type="ECO:0000256" key="1">
    <source>
        <dbReference type="SAM" id="MobiDB-lite"/>
    </source>
</evidence>
<organism evidence="2">
    <name type="scientific">Serratia fonticola</name>
    <dbReference type="NCBI Taxonomy" id="47917"/>
    <lineage>
        <taxon>Bacteria</taxon>
        <taxon>Pseudomonadati</taxon>
        <taxon>Pseudomonadota</taxon>
        <taxon>Gammaproteobacteria</taxon>
        <taxon>Enterobacterales</taxon>
        <taxon>Yersiniaceae</taxon>
        <taxon>Serratia</taxon>
    </lineage>
</organism>
<proteinExistence type="predicted"/>
<sequence length="67" mass="7323">MDSQADNTRQADEIPPKEQPDTGLMGLALLAQFHGVFVDIPQLIHQYGEGLAISTKPHYCFVPSPST</sequence>
<protein>
    <submittedName>
        <fullName evidence="2">Uncharacterized protein</fullName>
    </submittedName>
</protein>
<name>A0A4U9VZA0_SERFO</name>
<evidence type="ECO:0000313" key="2">
    <source>
        <dbReference type="EMBL" id="VTR51739.1"/>
    </source>
</evidence>